<dbReference type="OrthoDB" id="9969156at2"/>
<evidence type="ECO:0000256" key="2">
    <source>
        <dbReference type="SAM" id="Phobius"/>
    </source>
</evidence>
<feature type="transmembrane region" description="Helical" evidence="2">
    <location>
        <begin position="31"/>
        <end position="56"/>
    </location>
</feature>
<feature type="region of interest" description="Disordered" evidence="1">
    <location>
        <begin position="1"/>
        <end position="24"/>
    </location>
</feature>
<accession>A0A1B7M245</accession>
<protein>
    <submittedName>
        <fullName evidence="3">Uncharacterized protein</fullName>
    </submittedName>
</protein>
<dbReference type="RefSeq" id="WP_043056879.1">
    <property type="nucleotide sequence ID" value="NZ_LXEY01000010.1"/>
</dbReference>
<organism evidence="3 4">
    <name type="scientific">Enteractinococcus helveticum</name>
    <dbReference type="NCBI Taxonomy" id="1837282"/>
    <lineage>
        <taxon>Bacteria</taxon>
        <taxon>Bacillati</taxon>
        <taxon>Actinomycetota</taxon>
        <taxon>Actinomycetes</taxon>
        <taxon>Micrococcales</taxon>
        <taxon>Micrococcaceae</taxon>
    </lineage>
</organism>
<evidence type="ECO:0000313" key="4">
    <source>
        <dbReference type="Proteomes" id="UP000078292"/>
    </source>
</evidence>
<feature type="transmembrane region" description="Helical" evidence="2">
    <location>
        <begin position="62"/>
        <end position="83"/>
    </location>
</feature>
<name>A0A1B7M245_9MICC</name>
<dbReference type="Proteomes" id="UP000078292">
    <property type="component" value="Unassembled WGS sequence"/>
</dbReference>
<gene>
    <name evidence="3" type="ORF">A6F49_05650</name>
</gene>
<dbReference type="AlphaFoldDB" id="A0A1B7M245"/>
<dbReference type="EMBL" id="LXEY01000010">
    <property type="protein sequence ID" value="OAV62644.1"/>
    <property type="molecule type" value="Genomic_DNA"/>
</dbReference>
<keyword evidence="4" id="KW-1185">Reference proteome</keyword>
<proteinExistence type="predicted"/>
<reference evidence="3 4" key="1">
    <citation type="submission" date="2016-04" db="EMBL/GenBank/DDBJ databases">
        <title>First whole genome shotgun sequence of the bacterium Enteractinococcus sp. strain UASWS1574.</title>
        <authorList>
            <person name="Crovadore J."/>
            <person name="Chablais R."/>
            <person name="Lefort F."/>
        </authorList>
    </citation>
    <scope>NUCLEOTIDE SEQUENCE [LARGE SCALE GENOMIC DNA]</scope>
    <source>
        <strain evidence="3 4">UASWS1574</strain>
    </source>
</reference>
<keyword evidence="2" id="KW-0472">Membrane</keyword>
<evidence type="ECO:0000313" key="3">
    <source>
        <dbReference type="EMBL" id="OAV62644.1"/>
    </source>
</evidence>
<keyword evidence="2" id="KW-1133">Transmembrane helix</keyword>
<sequence length="94" mass="10469">MSSHEEEDTVSPHDNTTSPQDPERGLSATRLGYFGILAETVGFLLVLFVGVRFLIAGGQPDFIAWISFAIAVVLLADLLRRIIRAMRRDRRARA</sequence>
<comment type="caution">
    <text evidence="3">The sequence shown here is derived from an EMBL/GenBank/DDBJ whole genome shotgun (WGS) entry which is preliminary data.</text>
</comment>
<evidence type="ECO:0000256" key="1">
    <source>
        <dbReference type="SAM" id="MobiDB-lite"/>
    </source>
</evidence>
<keyword evidence="2" id="KW-0812">Transmembrane</keyword>